<dbReference type="Proteomes" id="UP000306740">
    <property type="component" value="Unassembled WGS sequence"/>
</dbReference>
<dbReference type="Gene3D" id="2.40.380.10">
    <property type="entry name" value="FomD-like"/>
    <property type="match status" value="1"/>
</dbReference>
<gene>
    <name evidence="3" type="ORF">FHE65_04580</name>
    <name evidence="2" type="ORF">FHE65_04875</name>
</gene>
<name>A0A5C4MV14_9ACTN</name>
<protein>
    <submittedName>
        <fullName evidence="3">DUF402 domain-containing protein</fullName>
    </submittedName>
</protein>
<dbReference type="InterPro" id="IPR007295">
    <property type="entry name" value="DUF402"/>
</dbReference>
<comment type="caution">
    <text evidence="3">The sequence shown here is derived from an EMBL/GenBank/DDBJ whole genome shotgun (WGS) entry which is preliminary data.</text>
</comment>
<organism evidence="3 4">
    <name type="scientific">Mumia zhuanghuii</name>
    <dbReference type="NCBI Taxonomy" id="2585211"/>
    <lineage>
        <taxon>Bacteria</taxon>
        <taxon>Bacillati</taxon>
        <taxon>Actinomycetota</taxon>
        <taxon>Actinomycetes</taxon>
        <taxon>Propionibacteriales</taxon>
        <taxon>Nocardioidaceae</taxon>
        <taxon>Mumia</taxon>
    </lineage>
</organism>
<sequence>MPGRDGGLIVTREVPPFPALEAGIPVRQVTTKYGGHRHWEFDTLAYARDEVGTWLYMPTGSHMVRPGRDIRTVVDSITVIPHTDPYVATFHAVEDDPTGRLRWRLYVDMTTPAVWEAADLVTMLDLDLDVILTVDGRVETLDANELAEHALTYGYPDDLVALAEQSARDVADAVVRAREPFGDLGWARLHEAQAAFAH</sequence>
<dbReference type="AlphaFoldDB" id="A0A5C4MV14"/>
<dbReference type="SUPFAM" id="SSF159234">
    <property type="entry name" value="FomD-like"/>
    <property type="match status" value="1"/>
</dbReference>
<evidence type="ECO:0000313" key="4">
    <source>
        <dbReference type="Proteomes" id="UP000306740"/>
    </source>
</evidence>
<dbReference type="Pfam" id="PF04167">
    <property type="entry name" value="DUF402"/>
    <property type="match status" value="1"/>
</dbReference>
<reference evidence="3 4" key="1">
    <citation type="submission" date="2019-05" db="EMBL/GenBank/DDBJ databases">
        <title>Mumia sp. nov., isolated from the intestinal contents of plateau pika (Ochotona curzoniae) in the Qinghai-Tibet plateau of China.</title>
        <authorList>
            <person name="Tian Z."/>
        </authorList>
    </citation>
    <scope>NUCLEOTIDE SEQUENCE [LARGE SCALE GENOMIC DNA]</scope>
    <source>
        <strain evidence="4">527</strain>
        <strain evidence="3">Z527</strain>
    </source>
</reference>
<dbReference type="OrthoDB" id="3531052at2"/>
<dbReference type="EMBL" id="VDFR01000021">
    <property type="protein sequence ID" value="TNC49727.1"/>
    <property type="molecule type" value="Genomic_DNA"/>
</dbReference>
<accession>A0A5C4MV14</accession>
<dbReference type="EMBL" id="VDFR01000020">
    <property type="protein sequence ID" value="TNC49968.1"/>
    <property type="molecule type" value="Genomic_DNA"/>
</dbReference>
<dbReference type="RefSeq" id="WP_139105384.1">
    <property type="nucleotide sequence ID" value="NZ_VDFR01000020.1"/>
</dbReference>
<dbReference type="InterPro" id="IPR035930">
    <property type="entry name" value="FomD-like_sf"/>
</dbReference>
<evidence type="ECO:0000259" key="1">
    <source>
        <dbReference type="Pfam" id="PF04167"/>
    </source>
</evidence>
<evidence type="ECO:0000313" key="2">
    <source>
        <dbReference type="EMBL" id="TNC49727.1"/>
    </source>
</evidence>
<proteinExistence type="predicted"/>
<feature type="domain" description="DUF402" evidence="1">
    <location>
        <begin position="52"/>
        <end position="174"/>
    </location>
</feature>
<evidence type="ECO:0000313" key="3">
    <source>
        <dbReference type="EMBL" id="TNC49968.1"/>
    </source>
</evidence>